<reference evidence="2 3" key="1">
    <citation type="submission" date="2007-01" db="EMBL/GenBank/DDBJ databases">
        <authorList>
            <person name="Haygood M."/>
            <person name="Podell S."/>
            <person name="Anderson C."/>
            <person name="Hopkinson B."/>
            <person name="Roe K."/>
            <person name="Barbeau K."/>
            <person name="Gaasterland T."/>
            <person name="Ferriera S."/>
            <person name="Johnson J."/>
            <person name="Kravitz S."/>
            <person name="Beeson K."/>
            <person name="Sutton G."/>
            <person name="Rogers Y.-H."/>
            <person name="Friedman R."/>
            <person name="Frazier M."/>
            <person name="Venter J.C."/>
        </authorList>
    </citation>
    <scope>NUCLEOTIDE SEQUENCE [LARGE SCALE GENOMIC DNA]</scope>
    <source>
        <strain evidence="2 3">ATCC 23134</strain>
    </source>
</reference>
<keyword evidence="3" id="KW-1185">Reference proteome</keyword>
<gene>
    <name evidence="2" type="ORF">M23134_00797</name>
</gene>
<dbReference type="eggNOG" id="COG2911">
    <property type="taxonomic scope" value="Bacteria"/>
</dbReference>
<dbReference type="Pfam" id="PF19081">
    <property type="entry name" value="Ig_7"/>
    <property type="match status" value="1"/>
</dbReference>
<evidence type="ECO:0000313" key="3">
    <source>
        <dbReference type="Proteomes" id="UP000004095"/>
    </source>
</evidence>
<protein>
    <recommendedName>
        <fullName evidence="1">Ig-like domain-containing protein</fullName>
    </recommendedName>
</protein>
<dbReference type="AlphaFoldDB" id="A1ZVW1"/>
<organism evidence="2 3">
    <name type="scientific">Microscilla marina ATCC 23134</name>
    <dbReference type="NCBI Taxonomy" id="313606"/>
    <lineage>
        <taxon>Bacteria</taxon>
        <taxon>Pseudomonadati</taxon>
        <taxon>Bacteroidota</taxon>
        <taxon>Cytophagia</taxon>
        <taxon>Cytophagales</taxon>
        <taxon>Microscillaceae</taxon>
        <taxon>Microscilla</taxon>
    </lineage>
</organism>
<comment type="caution">
    <text evidence="2">The sequence shown here is derived from an EMBL/GenBank/DDBJ whole genome shotgun (WGS) entry which is preliminary data.</text>
</comment>
<dbReference type="EMBL" id="AAWS01000048">
    <property type="protein sequence ID" value="EAY25443.1"/>
    <property type="molecule type" value="Genomic_DNA"/>
</dbReference>
<evidence type="ECO:0000313" key="2">
    <source>
        <dbReference type="EMBL" id="EAY25443.1"/>
    </source>
</evidence>
<dbReference type="InterPro" id="IPR044023">
    <property type="entry name" value="Ig_7"/>
</dbReference>
<evidence type="ECO:0000259" key="1">
    <source>
        <dbReference type="Pfam" id="PF19081"/>
    </source>
</evidence>
<proteinExistence type="predicted"/>
<sequence length="537" mass="56776">MRHYQEVLKWSRITGLLLILWGAMALQFAQAQSRNILIGQASSIECVGQSMMYTAEISGIEEMHIDFSKYSWSIVSGNGTLSSRSGRTVGVTWNDNNGGVIRVIYAGQITVEMTTYNITPATKSSVPHPNPSVGMSASQTMVAAGAAVSLSASGGTSYSWTYQPASGGIYPIGGSGSSVTSPALYQNTTFNVTGYNAAGCASSRSVAVKVIKKASVASQVTTFNNTYNAQATPGANGTTCRWYNAATGGTLLAQGTSVTIASSQLINSTVHVASYNTTSGVESARVPQKVDFVRVLPVIVNASPSFLCGGGEVSGKININGWTNQVNIPEGDDAGNITYEWFNASQQAIGSSQQLFLGSVYGSKTFYVRVTLGINNPISSPLIPFVVTSGTQPNPPAYQVNNCGETVTLTGANAGETYHLIIEEREMDTWHQVANISSTTGVFNLTSAERLSSTIRYQAKIANGGGCYSVPQSIATPTFDLSNYSIGKNPSAAQCGSDLTLSINNIQGYAHFYSEYLWATSNGRSFTTTVPTLVLPQ</sequence>
<dbReference type="RefSeq" id="WP_002702751.1">
    <property type="nucleotide sequence ID" value="NZ_AAWS01000048.1"/>
</dbReference>
<dbReference type="Proteomes" id="UP000004095">
    <property type="component" value="Unassembled WGS sequence"/>
</dbReference>
<name>A1ZVW1_MICM2</name>
<feature type="domain" description="Ig-like" evidence="1">
    <location>
        <begin position="135"/>
        <end position="210"/>
    </location>
</feature>
<accession>A1ZVW1</accession>